<keyword evidence="7" id="KW-0489">Methyltransferase</keyword>
<comment type="similarity">
    <text evidence="2 6">Belongs to the PanB family.</text>
</comment>
<dbReference type="PANTHER" id="PTHR20881:SF0">
    <property type="entry name" value="3-METHYL-2-OXOBUTANOATE HYDROXYMETHYLTRANSFERASE"/>
    <property type="match status" value="1"/>
</dbReference>
<sequence length="392" mass="43017">MFTSFNLVLHVIHIKCSPNPSLHPLRYSFRPRYSVLPRLPLPRDVLVRHSSYSPLGKTSSDSRKKVTIQTLQTMYKKGDPITVLTAHDFPSGHVADAAGMDVVLVGDSLAMVALGMEDTNEVVMEDMLVHCRSVSRAVQHAFTIVDLPMGSYELSPEQALQSAIRMVKEGGMKAVKLEGGEEMAPTIRRITQAGIPVLAHIGLTPQRHHSIGGFRVQGKSVAGAVKVLRDALAVQEAGAFMVLVEAVPGEVAALITERLRVPTIGIGAGVGCSGQVLVQVDMLGIFPPERFVPKFVKTYADVWGESIRGIEEFKRDVKSRAFPSCEYTYPISEQELLEFRSVVGAVVDQESGQIHLISPHPNAKVPGDLIDMEKLLVSFSFRRVRDGFEQRM</sequence>
<reference evidence="7 8" key="1">
    <citation type="submission" date="2019-04" db="EMBL/GenBank/DDBJ databases">
        <authorList>
            <consortium name="DOE Joint Genome Institute"/>
            <person name="Mondo S."/>
            <person name="Kjaerbolling I."/>
            <person name="Vesth T."/>
            <person name="Frisvad J.C."/>
            <person name="Nybo J.L."/>
            <person name="Theobald S."/>
            <person name="Kildgaard S."/>
            <person name="Isbrandt T."/>
            <person name="Kuo A."/>
            <person name="Sato A."/>
            <person name="Lyhne E.K."/>
            <person name="Kogle M.E."/>
            <person name="Wiebenga A."/>
            <person name="Kun R.S."/>
            <person name="Lubbers R.J."/>
            <person name="Makela M.R."/>
            <person name="Barry K."/>
            <person name="Chovatia M."/>
            <person name="Clum A."/>
            <person name="Daum C."/>
            <person name="Haridas S."/>
            <person name="He G."/>
            <person name="LaButti K."/>
            <person name="Lipzen A."/>
            <person name="Riley R."/>
            <person name="Salamov A."/>
            <person name="Simmons B.A."/>
            <person name="Magnuson J.K."/>
            <person name="Henrissat B."/>
            <person name="Mortensen U.H."/>
            <person name="Larsen T.O."/>
            <person name="Devries R.P."/>
            <person name="Grigoriev I.V."/>
            <person name="Machida M."/>
            <person name="Baker S.E."/>
            <person name="Andersen M.R."/>
            <person name="Cantor M.N."/>
            <person name="Hua S.X."/>
        </authorList>
    </citation>
    <scope>NUCLEOTIDE SEQUENCE [LARGE SCALE GENOMIC DNA]</scope>
    <source>
        <strain evidence="7 8">CBS 119388</strain>
    </source>
</reference>
<dbReference type="AlphaFoldDB" id="A0A5N7CWD0"/>
<evidence type="ECO:0000256" key="6">
    <source>
        <dbReference type="RuleBase" id="RU362100"/>
    </source>
</evidence>
<dbReference type="FunFam" id="3.20.20.60:FF:000003">
    <property type="entry name" value="3-methyl-2-oxobutanoate hydroxymethyltransferase"/>
    <property type="match status" value="1"/>
</dbReference>
<dbReference type="SUPFAM" id="SSF51621">
    <property type="entry name" value="Phosphoenolpyruvate/pyruvate domain"/>
    <property type="match status" value="1"/>
</dbReference>
<dbReference type="PANTHER" id="PTHR20881">
    <property type="entry name" value="3-METHYL-2-OXOBUTANOATE HYDROXYMETHYLTRANSFERASE"/>
    <property type="match status" value="1"/>
</dbReference>
<dbReference type="GeneID" id="43670187"/>
<evidence type="ECO:0000256" key="3">
    <source>
        <dbReference type="ARBA" id="ARBA00012618"/>
    </source>
</evidence>
<proteinExistence type="inferred from homology"/>
<evidence type="ECO:0000256" key="2">
    <source>
        <dbReference type="ARBA" id="ARBA00008676"/>
    </source>
</evidence>
<dbReference type="GO" id="GO:0000287">
    <property type="term" value="F:magnesium ion binding"/>
    <property type="evidence" value="ECO:0007669"/>
    <property type="project" value="TreeGrafter"/>
</dbReference>
<organism evidence="7 8">
    <name type="scientific">Aspergillus pseudonomiae</name>
    <dbReference type="NCBI Taxonomy" id="1506151"/>
    <lineage>
        <taxon>Eukaryota</taxon>
        <taxon>Fungi</taxon>
        <taxon>Dikarya</taxon>
        <taxon>Ascomycota</taxon>
        <taxon>Pezizomycotina</taxon>
        <taxon>Eurotiomycetes</taxon>
        <taxon>Eurotiomycetidae</taxon>
        <taxon>Eurotiales</taxon>
        <taxon>Aspergillaceae</taxon>
        <taxon>Aspergillus</taxon>
        <taxon>Aspergillus subgen. Circumdati</taxon>
    </lineage>
</organism>
<name>A0A5N7CWD0_9EURO</name>
<dbReference type="RefSeq" id="XP_031935809.1">
    <property type="nucleotide sequence ID" value="XM_032085496.1"/>
</dbReference>
<dbReference type="InterPro" id="IPR003700">
    <property type="entry name" value="Pantoate_hydroxy_MeTrfase"/>
</dbReference>
<dbReference type="Proteomes" id="UP000325579">
    <property type="component" value="Unassembled WGS sequence"/>
</dbReference>
<dbReference type="OrthoDB" id="425211at2759"/>
<dbReference type="Pfam" id="PF02548">
    <property type="entry name" value="Pantoate_transf"/>
    <property type="match status" value="1"/>
</dbReference>
<comment type="pathway">
    <text evidence="1 6">Cofactor biosynthesis; (R)-pantothenate biosynthesis; (R)-pantoate from 3-methyl-2-oxobutanoate: step 1/2.</text>
</comment>
<protein>
    <recommendedName>
        <fullName evidence="3 6">3-methyl-2-oxobutanoate hydroxymethyltransferase</fullName>
        <ecNumber evidence="3 6">2.1.2.11</ecNumber>
    </recommendedName>
</protein>
<evidence type="ECO:0000313" key="7">
    <source>
        <dbReference type="EMBL" id="KAE8398490.1"/>
    </source>
</evidence>
<keyword evidence="6" id="KW-0566">Pantothenate biosynthesis</keyword>
<dbReference type="EMBL" id="ML736856">
    <property type="protein sequence ID" value="KAE8398490.1"/>
    <property type="molecule type" value="Genomic_DNA"/>
</dbReference>
<keyword evidence="8" id="KW-1185">Reference proteome</keyword>
<dbReference type="NCBIfam" id="TIGR00222">
    <property type="entry name" value="panB"/>
    <property type="match status" value="1"/>
</dbReference>
<dbReference type="GO" id="GO:0032259">
    <property type="term" value="P:methylation"/>
    <property type="evidence" value="ECO:0007669"/>
    <property type="project" value="UniProtKB-KW"/>
</dbReference>
<evidence type="ECO:0000256" key="4">
    <source>
        <dbReference type="ARBA" id="ARBA00022679"/>
    </source>
</evidence>
<keyword evidence="4 6" id="KW-0808">Transferase</keyword>
<dbReference type="GO" id="GO:0015940">
    <property type="term" value="P:pantothenate biosynthetic process"/>
    <property type="evidence" value="ECO:0007669"/>
    <property type="project" value="UniProtKB-UniPathway"/>
</dbReference>
<dbReference type="InterPro" id="IPR040442">
    <property type="entry name" value="Pyrv_kinase-like_dom_sf"/>
</dbReference>
<comment type="function">
    <text evidence="6">Catalyzes the reversible reaction in which hydroxymethyl group from 5,10-methylenetetrahydrofolate is transferred onto alpha-ketoisovalerate to form ketopantoate.</text>
</comment>
<dbReference type="Gene3D" id="3.20.20.60">
    <property type="entry name" value="Phosphoenolpyruvate-binding domains"/>
    <property type="match status" value="1"/>
</dbReference>
<accession>A0A5N7CWD0</accession>
<dbReference type="HAMAP" id="MF_00156">
    <property type="entry name" value="PanB"/>
    <property type="match status" value="1"/>
</dbReference>
<dbReference type="UniPathway" id="UPA00028">
    <property type="reaction ID" value="UER00003"/>
</dbReference>
<evidence type="ECO:0000313" key="8">
    <source>
        <dbReference type="Proteomes" id="UP000325579"/>
    </source>
</evidence>
<dbReference type="GO" id="GO:0005739">
    <property type="term" value="C:mitochondrion"/>
    <property type="evidence" value="ECO:0007669"/>
    <property type="project" value="TreeGrafter"/>
</dbReference>
<dbReference type="CDD" id="cd06557">
    <property type="entry name" value="KPHMT-like"/>
    <property type="match status" value="1"/>
</dbReference>
<gene>
    <name evidence="7" type="ORF">BDV37DRAFT_276074</name>
</gene>
<dbReference type="GO" id="GO:0008168">
    <property type="term" value="F:methyltransferase activity"/>
    <property type="evidence" value="ECO:0007669"/>
    <property type="project" value="UniProtKB-KW"/>
</dbReference>
<dbReference type="NCBIfam" id="NF001452">
    <property type="entry name" value="PRK00311.1"/>
    <property type="match status" value="1"/>
</dbReference>
<comment type="catalytic activity">
    <reaction evidence="5 6">
        <text>(6R)-5,10-methylene-5,6,7,8-tetrahydrofolate + 3-methyl-2-oxobutanoate + H2O = 2-dehydropantoate + (6S)-5,6,7,8-tetrahydrofolate</text>
        <dbReference type="Rhea" id="RHEA:11824"/>
        <dbReference type="ChEBI" id="CHEBI:11561"/>
        <dbReference type="ChEBI" id="CHEBI:11851"/>
        <dbReference type="ChEBI" id="CHEBI:15377"/>
        <dbReference type="ChEBI" id="CHEBI:15636"/>
        <dbReference type="ChEBI" id="CHEBI:57453"/>
        <dbReference type="EC" id="2.1.2.11"/>
    </reaction>
</comment>
<evidence type="ECO:0000256" key="5">
    <source>
        <dbReference type="ARBA" id="ARBA00049172"/>
    </source>
</evidence>
<evidence type="ECO:0000256" key="1">
    <source>
        <dbReference type="ARBA" id="ARBA00005033"/>
    </source>
</evidence>
<dbReference type="EC" id="2.1.2.11" evidence="3 6"/>
<dbReference type="InterPro" id="IPR015813">
    <property type="entry name" value="Pyrv/PenolPyrv_kinase-like_dom"/>
</dbReference>
<dbReference type="GO" id="GO:0003864">
    <property type="term" value="F:3-methyl-2-oxobutanoate hydroxymethyltransferase activity"/>
    <property type="evidence" value="ECO:0007669"/>
    <property type="project" value="UniProtKB-EC"/>
</dbReference>